<sequence length="140" mass="15773">MIPQCSRCGKNDFKKTQDQDAHLNRKFLCKSSNTQNPIVAPGCKASPALQTPLQQNLATDQILIQTHVPVGDLIQLDNIPLPIQSSDNISSNLPQNDTEWFDNMEDKYNTNTDKKWPELGGSLLYNYPKRNIINIESNFG</sequence>
<organism evidence="1 2">
    <name type="scientific">Racocetra persica</name>
    <dbReference type="NCBI Taxonomy" id="160502"/>
    <lineage>
        <taxon>Eukaryota</taxon>
        <taxon>Fungi</taxon>
        <taxon>Fungi incertae sedis</taxon>
        <taxon>Mucoromycota</taxon>
        <taxon>Glomeromycotina</taxon>
        <taxon>Glomeromycetes</taxon>
        <taxon>Diversisporales</taxon>
        <taxon>Gigasporaceae</taxon>
        <taxon>Racocetra</taxon>
    </lineage>
</organism>
<evidence type="ECO:0000313" key="2">
    <source>
        <dbReference type="Proteomes" id="UP000789920"/>
    </source>
</evidence>
<comment type="caution">
    <text evidence="1">The sequence shown here is derived from an EMBL/GenBank/DDBJ whole genome shotgun (WGS) entry which is preliminary data.</text>
</comment>
<dbReference type="EMBL" id="CAJVQC010127733">
    <property type="protein sequence ID" value="CAG8840760.1"/>
    <property type="molecule type" value="Genomic_DNA"/>
</dbReference>
<keyword evidence="2" id="KW-1185">Reference proteome</keyword>
<accession>A0ACA9SK51</accession>
<evidence type="ECO:0000313" key="1">
    <source>
        <dbReference type="EMBL" id="CAG8840760.1"/>
    </source>
</evidence>
<protein>
    <submittedName>
        <fullName evidence="1">37085_t:CDS:1</fullName>
    </submittedName>
</protein>
<dbReference type="Proteomes" id="UP000789920">
    <property type="component" value="Unassembled WGS sequence"/>
</dbReference>
<reference evidence="1" key="1">
    <citation type="submission" date="2021-06" db="EMBL/GenBank/DDBJ databases">
        <authorList>
            <person name="Kallberg Y."/>
            <person name="Tangrot J."/>
            <person name="Rosling A."/>
        </authorList>
    </citation>
    <scope>NUCLEOTIDE SEQUENCE</scope>
    <source>
        <strain evidence="1">MA461A</strain>
    </source>
</reference>
<gene>
    <name evidence="1" type="ORF">RPERSI_LOCUS31562</name>
</gene>
<feature type="non-terminal residue" evidence="1">
    <location>
        <position position="140"/>
    </location>
</feature>
<proteinExistence type="predicted"/>
<name>A0ACA9SK51_9GLOM</name>